<dbReference type="EMBL" id="FTOC01000003">
    <property type="protein sequence ID" value="SIS42948.1"/>
    <property type="molecule type" value="Genomic_DNA"/>
</dbReference>
<name>A0A1N7J0Q5_9BACI</name>
<dbReference type="STRING" id="570947.SAMN05421687_103137"/>
<dbReference type="InterPro" id="IPR011528">
    <property type="entry name" value="NERD"/>
</dbReference>
<dbReference type="OrthoDB" id="569879at2"/>
<dbReference type="AlphaFoldDB" id="A0A1N7J0Q5"/>
<reference evidence="3" key="1">
    <citation type="submission" date="2017-01" db="EMBL/GenBank/DDBJ databases">
        <authorList>
            <person name="Varghese N."/>
            <person name="Submissions S."/>
        </authorList>
    </citation>
    <scope>NUCLEOTIDE SEQUENCE [LARGE SCALE GENOMIC DNA]</scope>
    <source>
        <strain evidence="3">DSM 23127</strain>
    </source>
</reference>
<evidence type="ECO:0000313" key="3">
    <source>
        <dbReference type="Proteomes" id="UP000187608"/>
    </source>
</evidence>
<protein>
    <submittedName>
        <fullName evidence="2">Nuclease-related domain-containing protein</fullName>
    </submittedName>
</protein>
<dbReference type="PROSITE" id="PS50965">
    <property type="entry name" value="NERD"/>
    <property type="match status" value="1"/>
</dbReference>
<evidence type="ECO:0000259" key="1">
    <source>
        <dbReference type="PROSITE" id="PS50965"/>
    </source>
</evidence>
<dbReference type="Pfam" id="PF08378">
    <property type="entry name" value="NERD"/>
    <property type="match status" value="1"/>
</dbReference>
<dbReference type="Proteomes" id="UP000187608">
    <property type="component" value="Unassembled WGS sequence"/>
</dbReference>
<organism evidence="2 3">
    <name type="scientific">Salimicrobium flavidum</name>
    <dbReference type="NCBI Taxonomy" id="570947"/>
    <lineage>
        <taxon>Bacteria</taxon>
        <taxon>Bacillati</taxon>
        <taxon>Bacillota</taxon>
        <taxon>Bacilli</taxon>
        <taxon>Bacillales</taxon>
        <taxon>Bacillaceae</taxon>
        <taxon>Salimicrobium</taxon>
    </lineage>
</organism>
<dbReference type="RefSeq" id="WP_076557658.1">
    <property type="nucleotide sequence ID" value="NZ_FTOC01000003.1"/>
</dbReference>
<accession>A0A1N7J0Q5</accession>
<proteinExistence type="predicted"/>
<gene>
    <name evidence="2" type="ORF">SAMN05421687_103137</name>
</gene>
<feature type="domain" description="NERD" evidence="1">
    <location>
        <begin position="38"/>
        <end position="153"/>
    </location>
</feature>
<evidence type="ECO:0000313" key="2">
    <source>
        <dbReference type="EMBL" id="SIS42948.1"/>
    </source>
</evidence>
<keyword evidence="3" id="KW-1185">Reference proteome</keyword>
<sequence length="301" mass="34708">MIVKPPEPPFLDAWRALHARAHMPLSDEVDQMISRMVSGFQGEQSLAYPLSLLPSDFDIYYGLRLPSIESFFQIDCLIVHENFLAILEVKNHRGTLLFDTARAQLLREWEGKTETFPDPVLQARRQRMQLLEFLGDPSLPCEALVIAANRKARIAGDLPPDVLRPDMIPFYIDSLMYDSPLIDKTFLRKKLLQAHCPAETDVLKRMGVNAADVLPGVRCKDCGRLSMQRVRTVWHCVCGAREKRAHLSTLEDYRLLFGERITNRQARWFLQMQDSRAVHHILKKNTVRSEGPNKKKVYFLR</sequence>